<dbReference type="Gene3D" id="1.25.40.10">
    <property type="entry name" value="Tetratricopeptide repeat domain"/>
    <property type="match status" value="1"/>
</dbReference>
<evidence type="ECO:0000313" key="2">
    <source>
        <dbReference type="EMBL" id="GAA3287529.1"/>
    </source>
</evidence>
<accession>A0ABP6RER5</accession>
<keyword evidence="3" id="KW-1185">Reference proteome</keyword>
<dbReference type="EMBL" id="BAAAYG010000011">
    <property type="protein sequence ID" value="GAA3287529.1"/>
    <property type="molecule type" value="Genomic_DNA"/>
</dbReference>
<gene>
    <name evidence="2" type="ORF">GCM10020260_24270</name>
</gene>
<feature type="compositionally biased region" description="Basic and acidic residues" evidence="1">
    <location>
        <begin position="1"/>
        <end position="74"/>
    </location>
</feature>
<reference evidence="3" key="1">
    <citation type="journal article" date="2019" name="Int. J. Syst. Evol. Microbiol.">
        <title>The Global Catalogue of Microorganisms (GCM) 10K type strain sequencing project: providing services to taxonomists for standard genome sequencing and annotation.</title>
        <authorList>
            <consortium name="The Broad Institute Genomics Platform"/>
            <consortium name="The Broad Institute Genome Sequencing Center for Infectious Disease"/>
            <person name="Wu L."/>
            <person name="Ma J."/>
        </authorList>
    </citation>
    <scope>NUCLEOTIDE SEQUENCE [LARGE SCALE GENOMIC DNA]</scope>
    <source>
        <strain evidence="3">JCM 11483</strain>
    </source>
</reference>
<name>A0ABP6RER5_9MICC</name>
<dbReference type="RefSeq" id="WP_344721746.1">
    <property type="nucleotide sequence ID" value="NZ_BAAAYG010000011.1"/>
</dbReference>
<feature type="compositionally biased region" description="Basic and acidic residues" evidence="1">
    <location>
        <begin position="284"/>
        <end position="299"/>
    </location>
</feature>
<protein>
    <recommendedName>
        <fullName evidence="4">Tetratricopeptide repeat protein</fullName>
    </recommendedName>
</protein>
<organism evidence="2 3">
    <name type="scientific">Nesterenkonia halobia</name>
    <dbReference type="NCBI Taxonomy" id="37922"/>
    <lineage>
        <taxon>Bacteria</taxon>
        <taxon>Bacillati</taxon>
        <taxon>Actinomycetota</taxon>
        <taxon>Actinomycetes</taxon>
        <taxon>Micrococcales</taxon>
        <taxon>Micrococcaceae</taxon>
        <taxon>Nesterenkonia</taxon>
    </lineage>
</organism>
<evidence type="ECO:0000256" key="1">
    <source>
        <dbReference type="SAM" id="MobiDB-lite"/>
    </source>
</evidence>
<sequence length="316" mass="34548">MPAESSRDRRSAARRPDDRRPSDGDRGTGRDGQRRAGERRTEQRGDHRRSDRPDRPRSPEIDEDVSGKELDKEAAGQLGTLNGENRKWVSKHLVMAGRLVDVDPDLALEHALAASRRGGRLAVVREAVGLCAYAAEDFAEALRELRTYRRISGDQTHLPVQADCERGLGRPQKAVELGESAEARQLSGAVRAELAIVVAGAHQDLGDHASAARALEVPELRRDRAFSFSPRLFTAYGEALESLGRTEESAQWHERAFVAERALGSGAFADPEIMDFDDTPAEVPKVKDLLDGSRAERPAAGEPQAGQEPPTAEEQA</sequence>
<evidence type="ECO:0000313" key="3">
    <source>
        <dbReference type="Proteomes" id="UP001501736"/>
    </source>
</evidence>
<feature type="region of interest" description="Disordered" evidence="1">
    <location>
        <begin position="273"/>
        <end position="316"/>
    </location>
</feature>
<proteinExistence type="predicted"/>
<dbReference type="Proteomes" id="UP001501736">
    <property type="component" value="Unassembled WGS sequence"/>
</dbReference>
<dbReference type="InterPro" id="IPR011990">
    <property type="entry name" value="TPR-like_helical_dom_sf"/>
</dbReference>
<comment type="caution">
    <text evidence="2">The sequence shown here is derived from an EMBL/GenBank/DDBJ whole genome shotgun (WGS) entry which is preliminary data.</text>
</comment>
<feature type="region of interest" description="Disordered" evidence="1">
    <location>
        <begin position="1"/>
        <end position="78"/>
    </location>
</feature>
<evidence type="ECO:0008006" key="4">
    <source>
        <dbReference type="Google" id="ProtNLM"/>
    </source>
</evidence>